<organism evidence="3">
    <name type="scientific">Arabidopsis lyrata subsp. lyrata</name>
    <name type="common">Lyre-leaved rock-cress</name>
    <dbReference type="NCBI Taxonomy" id="81972"/>
    <lineage>
        <taxon>Eukaryota</taxon>
        <taxon>Viridiplantae</taxon>
        <taxon>Streptophyta</taxon>
        <taxon>Embryophyta</taxon>
        <taxon>Tracheophyta</taxon>
        <taxon>Spermatophyta</taxon>
        <taxon>Magnoliopsida</taxon>
        <taxon>eudicotyledons</taxon>
        <taxon>Gunneridae</taxon>
        <taxon>Pentapetalae</taxon>
        <taxon>rosids</taxon>
        <taxon>malvids</taxon>
        <taxon>Brassicales</taxon>
        <taxon>Brassicaceae</taxon>
        <taxon>Camelineae</taxon>
        <taxon>Arabidopsis</taxon>
    </lineage>
</organism>
<dbReference type="eggNOG" id="ENOG502S7NT">
    <property type="taxonomic scope" value="Eukaryota"/>
</dbReference>
<dbReference type="SUPFAM" id="SSF101148">
    <property type="entry name" value="Plant invertase/pectin methylesterase inhibitor"/>
    <property type="match status" value="1"/>
</dbReference>
<sequence>MLTNHDKQKFLSIALQVAFLLQFLVVSSSTLNSTKYIDKLCEMPSIDDKAFCLQTLSAYPLAASATGLLPLAEVVIRGIDIPYAKLLVKSADRAAEKVPALKEQFKACRDAYFLIVMSLKSAASELKISPETANYDAMVCFDQTTLVQKLIGKNKDLTSKSLMEMTLRMDKLIRLAIGATEVVGG</sequence>
<dbReference type="InterPro" id="IPR006501">
    <property type="entry name" value="Pectinesterase_inhib_dom"/>
</dbReference>
<dbReference type="Proteomes" id="UP000008694">
    <property type="component" value="Unassembled WGS sequence"/>
</dbReference>
<reference evidence="3" key="1">
    <citation type="journal article" date="2011" name="Nat. Genet.">
        <title>The Arabidopsis lyrata genome sequence and the basis of rapid genome size change.</title>
        <authorList>
            <person name="Hu T.T."/>
            <person name="Pattyn P."/>
            <person name="Bakker E.G."/>
            <person name="Cao J."/>
            <person name="Cheng J.-F."/>
            <person name="Clark R.M."/>
            <person name="Fahlgren N."/>
            <person name="Fawcett J.A."/>
            <person name="Grimwood J."/>
            <person name="Gundlach H."/>
            <person name="Haberer G."/>
            <person name="Hollister J.D."/>
            <person name="Ossowski S."/>
            <person name="Ottilar R.P."/>
            <person name="Salamov A.A."/>
            <person name="Schneeberger K."/>
            <person name="Spannagl M."/>
            <person name="Wang X."/>
            <person name="Yang L."/>
            <person name="Nasrallah M.E."/>
            <person name="Bergelson J."/>
            <person name="Carrington J.C."/>
            <person name="Gaut B.S."/>
            <person name="Schmutz J."/>
            <person name="Mayer K.F.X."/>
            <person name="Van de Peer Y."/>
            <person name="Grigoriev I.V."/>
            <person name="Nordborg M."/>
            <person name="Weigel D."/>
            <person name="Guo Y.-L."/>
        </authorList>
    </citation>
    <scope>NUCLEOTIDE SEQUENCE [LARGE SCALE GENOMIC DNA]</scope>
    <source>
        <strain evidence="3">cv. MN47</strain>
    </source>
</reference>
<dbReference type="AlphaFoldDB" id="D7KQ25"/>
<dbReference type="PANTHER" id="PTHR31890">
    <property type="entry name" value="PLANT INVERTASE/PECTIN METHYLESTERASE INHIBITOR SUPERFAMILY PROTEIN"/>
    <property type="match status" value="1"/>
</dbReference>
<dbReference type="SMART" id="SM00856">
    <property type="entry name" value="PMEI"/>
    <property type="match status" value="1"/>
</dbReference>
<dbReference type="STRING" id="81972.D7KQ25"/>
<dbReference type="Gramene" id="Al_scaffold_0001_5127">
    <property type="protein sequence ID" value="Al_scaffold_0001_5127"/>
    <property type="gene ID" value="Al_scaffold_0001_5127"/>
</dbReference>
<keyword evidence="3" id="KW-1185">Reference proteome</keyword>
<dbReference type="EMBL" id="GL348713">
    <property type="protein sequence ID" value="EFH70877.1"/>
    <property type="molecule type" value="Genomic_DNA"/>
</dbReference>
<gene>
    <name evidence="2" type="ORF">ARALYDRAFT_682804</name>
</gene>
<proteinExistence type="predicted"/>
<accession>D7KQ25</accession>
<evidence type="ECO:0000313" key="2">
    <source>
        <dbReference type="EMBL" id="EFH70877.1"/>
    </source>
</evidence>
<protein>
    <submittedName>
        <fullName evidence="2">Predicted protein</fullName>
    </submittedName>
</protein>
<dbReference type="PANTHER" id="PTHR31890:SF14">
    <property type="entry name" value="PLANT INVERTASE_PECTIN METHYLESTERASE INHIBITOR SUPERFAMILY PROTEIN"/>
    <property type="match status" value="1"/>
</dbReference>
<feature type="domain" description="Pectinesterase inhibitor" evidence="1">
    <location>
        <begin position="32"/>
        <end position="179"/>
    </location>
</feature>
<dbReference type="GO" id="GO:0004857">
    <property type="term" value="F:enzyme inhibitor activity"/>
    <property type="evidence" value="ECO:0007669"/>
    <property type="project" value="InterPro"/>
</dbReference>
<dbReference type="HOGENOM" id="CLU_131740_0_0_1"/>
<dbReference type="InterPro" id="IPR035513">
    <property type="entry name" value="Invertase/methylesterase_inhib"/>
</dbReference>
<name>D7KQ25_ARALL</name>
<evidence type="ECO:0000259" key="1">
    <source>
        <dbReference type="SMART" id="SM00856"/>
    </source>
</evidence>
<dbReference type="Gene3D" id="1.20.140.40">
    <property type="entry name" value="Invertase/pectin methylesterase inhibitor family protein"/>
    <property type="match status" value="1"/>
</dbReference>
<evidence type="ECO:0000313" key="3">
    <source>
        <dbReference type="Proteomes" id="UP000008694"/>
    </source>
</evidence>